<evidence type="ECO:0000259" key="14">
    <source>
        <dbReference type="Pfam" id="PF01238"/>
    </source>
</evidence>
<evidence type="ECO:0000256" key="6">
    <source>
        <dbReference type="ARBA" id="ARBA00011956"/>
    </source>
</evidence>
<evidence type="ECO:0000256" key="13">
    <source>
        <dbReference type="RuleBase" id="RU004189"/>
    </source>
</evidence>
<evidence type="ECO:0000256" key="12">
    <source>
        <dbReference type="ARBA" id="ARBA00030762"/>
    </source>
</evidence>
<keyword evidence="9" id="KW-0862">Zinc</keyword>
<protein>
    <recommendedName>
        <fullName evidence="7">Mannose-6-phosphate isomerase</fullName>
        <ecNumber evidence="6">5.3.1.8</ecNumber>
    </recommendedName>
    <alternativeName>
        <fullName evidence="11">Phosphohexomutase</fullName>
    </alternativeName>
    <alternativeName>
        <fullName evidence="12">Phosphomannose isomerase</fullName>
    </alternativeName>
</protein>
<accession>A0ABQ8EZH6</accession>
<evidence type="ECO:0000256" key="4">
    <source>
        <dbReference type="ARBA" id="ARBA00004666"/>
    </source>
</evidence>
<dbReference type="EC" id="5.3.1.8" evidence="6"/>
<evidence type="ECO:0000256" key="11">
    <source>
        <dbReference type="ARBA" id="ARBA00029741"/>
    </source>
</evidence>
<keyword evidence="18" id="KW-1185">Reference proteome</keyword>
<dbReference type="Pfam" id="PF20512">
    <property type="entry name" value="PMI_typeI_hel"/>
    <property type="match status" value="1"/>
</dbReference>
<dbReference type="Pfam" id="PF01238">
    <property type="entry name" value="PMI_typeI_C"/>
    <property type="match status" value="1"/>
</dbReference>
<sequence length="441" mass="47389">MTVSLARIAGKTQSYEWGKHGAESTVAQLAAATHGFGCDPAQPYAELWMGTHPNAPSMVVEQSSSSSTNSTATPLLQILTPTNLGADIHSHYDGDLPFLFKVLSIAKALSIQAHPDKARAQHLHAEFPLIYKDGNHKPEMAIALTPFEAFIGFSPLGRIATHLRAYPELAVAVGEMETSNFLRQADTYGESTSPDAISSNKKALKSLFSALMHCDTEVVKDQLDRLVTRLSATPTMATRSTADPLPELICRLFAQFPHDVGCFCALFLNYVTLTPGQAIFLAANEPHAYISGDCVECMATSDNVVRSGLTPKFKDVETLVSMLTYNYGPADAQILHGDVVSGQPYTRLYDPPIDEFSVAQICITKSSNGGDVVENTPGLRGPSIALVTAGEGEVSISDGTMCLAAPRGSIFFIGADTPVKWTLPNSAACDSFVIYRAYCQM</sequence>
<comment type="caution">
    <text evidence="17">The sequence shown here is derived from an EMBL/GenBank/DDBJ whole genome shotgun (WGS) entry which is preliminary data.</text>
</comment>
<dbReference type="Pfam" id="PF20511">
    <property type="entry name" value="PMI_typeI_cat"/>
    <property type="match status" value="1"/>
</dbReference>
<organism evidence="17 18">
    <name type="scientific">Batrachochytrium salamandrivorans</name>
    <dbReference type="NCBI Taxonomy" id="1357716"/>
    <lineage>
        <taxon>Eukaryota</taxon>
        <taxon>Fungi</taxon>
        <taxon>Fungi incertae sedis</taxon>
        <taxon>Chytridiomycota</taxon>
        <taxon>Chytridiomycota incertae sedis</taxon>
        <taxon>Chytridiomycetes</taxon>
        <taxon>Rhizophydiales</taxon>
        <taxon>Rhizophydiales incertae sedis</taxon>
        <taxon>Batrachochytrium</taxon>
    </lineage>
</organism>
<dbReference type="PANTHER" id="PTHR10309:SF0">
    <property type="entry name" value="MANNOSE-6-PHOSPHATE ISOMERASE"/>
    <property type="match status" value="1"/>
</dbReference>
<evidence type="ECO:0000256" key="8">
    <source>
        <dbReference type="ARBA" id="ARBA00022723"/>
    </source>
</evidence>
<dbReference type="PANTHER" id="PTHR10309">
    <property type="entry name" value="MANNOSE-6-PHOSPHATE ISOMERASE"/>
    <property type="match status" value="1"/>
</dbReference>
<evidence type="ECO:0000259" key="16">
    <source>
        <dbReference type="Pfam" id="PF20512"/>
    </source>
</evidence>
<dbReference type="NCBIfam" id="TIGR00218">
    <property type="entry name" value="manA"/>
    <property type="match status" value="1"/>
</dbReference>
<dbReference type="InterPro" id="IPR014710">
    <property type="entry name" value="RmlC-like_jellyroll"/>
</dbReference>
<evidence type="ECO:0000256" key="9">
    <source>
        <dbReference type="ARBA" id="ARBA00022833"/>
    </source>
</evidence>
<dbReference type="Gene3D" id="1.10.441.10">
    <property type="entry name" value="Phosphomannose Isomerase, domain 2"/>
    <property type="match status" value="1"/>
</dbReference>
<evidence type="ECO:0000313" key="17">
    <source>
        <dbReference type="EMBL" id="KAH6589368.1"/>
    </source>
</evidence>
<dbReference type="InterPro" id="IPR011051">
    <property type="entry name" value="RmlC_Cupin_sf"/>
</dbReference>
<dbReference type="EMBL" id="JAFCIX010000466">
    <property type="protein sequence ID" value="KAH6589368.1"/>
    <property type="molecule type" value="Genomic_DNA"/>
</dbReference>
<evidence type="ECO:0000256" key="3">
    <source>
        <dbReference type="ARBA" id="ARBA00002564"/>
    </source>
</evidence>
<evidence type="ECO:0000259" key="15">
    <source>
        <dbReference type="Pfam" id="PF20511"/>
    </source>
</evidence>
<dbReference type="CDD" id="cd07011">
    <property type="entry name" value="cupin_PMI_type_I_N"/>
    <property type="match status" value="1"/>
</dbReference>
<dbReference type="SUPFAM" id="SSF51182">
    <property type="entry name" value="RmlC-like cupins"/>
    <property type="match status" value="1"/>
</dbReference>
<evidence type="ECO:0000256" key="10">
    <source>
        <dbReference type="ARBA" id="ARBA00023235"/>
    </source>
</evidence>
<reference evidence="17 18" key="1">
    <citation type="submission" date="2021-02" db="EMBL/GenBank/DDBJ databases">
        <title>Variation within the Batrachochytrium salamandrivorans European outbreak.</title>
        <authorList>
            <person name="Kelly M."/>
            <person name="Pasmans F."/>
            <person name="Shea T.P."/>
            <person name="Munoz J.F."/>
            <person name="Carranza S."/>
            <person name="Cuomo C.A."/>
            <person name="Martel A."/>
        </authorList>
    </citation>
    <scope>NUCLEOTIDE SEQUENCE [LARGE SCALE GENOMIC DNA]</scope>
    <source>
        <strain evidence="17 18">AMFP18/2</strain>
    </source>
</reference>
<comment type="function">
    <text evidence="3">Involved in the synthesis of the GDP-mannose and dolichol-phosphate-mannose required for a number of critical mannosyl transfer reactions.</text>
</comment>
<dbReference type="InterPro" id="IPR046458">
    <property type="entry name" value="PMI_typeI_hel"/>
</dbReference>
<comment type="catalytic activity">
    <reaction evidence="1">
        <text>D-mannose 6-phosphate = D-fructose 6-phosphate</text>
        <dbReference type="Rhea" id="RHEA:12356"/>
        <dbReference type="ChEBI" id="CHEBI:58735"/>
        <dbReference type="ChEBI" id="CHEBI:61527"/>
        <dbReference type="EC" id="5.3.1.8"/>
    </reaction>
</comment>
<evidence type="ECO:0000256" key="7">
    <source>
        <dbReference type="ARBA" id="ARBA00018236"/>
    </source>
</evidence>
<evidence type="ECO:0000256" key="1">
    <source>
        <dbReference type="ARBA" id="ARBA00000757"/>
    </source>
</evidence>
<keyword evidence="8" id="KW-0479">Metal-binding</keyword>
<keyword evidence="10" id="KW-0413">Isomerase</keyword>
<dbReference type="PIRSF" id="PIRSF001480">
    <property type="entry name" value="Mannose-6-phosphate_isomerase"/>
    <property type="match status" value="1"/>
</dbReference>
<feature type="domain" description="Phosphomannose isomerase type I helical insertion" evidence="16">
    <location>
        <begin position="191"/>
        <end position="268"/>
    </location>
</feature>
<comment type="pathway">
    <text evidence="4">Nucleotide-sugar biosynthesis; GDP-alpha-D-mannose biosynthesis; alpha-D-mannose 1-phosphate from D-fructose 6-phosphate: step 1/2.</text>
</comment>
<evidence type="ECO:0000256" key="5">
    <source>
        <dbReference type="ARBA" id="ARBA00010772"/>
    </source>
</evidence>
<name>A0ABQ8EZH6_9FUNG</name>
<gene>
    <name evidence="17" type="ORF">BASA50_010113</name>
</gene>
<evidence type="ECO:0000313" key="18">
    <source>
        <dbReference type="Proteomes" id="UP001648503"/>
    </source>
</evidence>
<dbReference type="InterPro" id="IPR018050">
    <property type="entry name" value="Pmannose_isomerase-type1_CS"/>
</dbReference>
<dbReference type="InterPro" id="IPR046456">
    <property type="entry name" value="PMI_typeI_C"/>
</dbReference>
<feature type="domain" description="Phosphomannose isomerase type I C-terminal" evidence="14">
    <location>
        <begin position="348"/>
        <end position="398"/>
    </location>
</feature>
<proteinExistence type="inferred from homology"/>
<dbReference type="InterPro" id="IPR016305">
    <property type="entry name" value="Mannose-6-P_Isomerase"/>
</dbReference>
<dbReference type="Gene3D" id="2.60.120.10">
    <property type="entry name" value="Jelly Rolls"/>
    <property type="match status" value="2"/>
</dbReference>
<feature type="domain" description="Phosphomannose isomerase type I catalytic" evidence="15">
    <location>
        <begin position="6"/>
        <end position="155"/>
    </location>
</feature>
<comment type="similarity">
    <text evidence="5 13">Belongs to the mannose-6-phosphate isomerase type 1 family.</text>
</comment>
<evidence type="ECO:0000256" key="2">
    <source>
        <dbReference type="ARBA" id="ARBA00001947"/>
    </source>
</evidence>
<dbReference type="PROSITE" id="PS00965">
    <property type="entry name" value="PMI_I_1"/>
    <property type="match status" value="1"/>
</dbReference>
<dbReference type="InterPro" id="IPR001250">
    <property type="entry name" value="Man6P_Isoase-1"/>
</dbReference>
<dbReference type="PRINTS" id="PR00714">
    <property type="entry name" value="MAN6PISMRASE"/>
</dbReference>
<dbReference type="InterPro" id="IPR046457">
    <property type="entry name" value="PMI_typeI_cat"/>
</dbReference>
<comment type="cofactor">
    <cofactor evidence="2">
        <name>Zn(2+)</name>
        <dbReference type="ChEBI" id="CHEBI:29105"/>
    </cofactor>
</comment>
<dbReference type="Proteomes" id="UP001648503">
    <property type="component" value="Unassembled WGS sequence"/>
</dbReference>